<sequence length="377" mass="41560">MIPFNKPYVGDIEVEYAIEAIRSGHLRGDGAFTKRATKLLSDETGCQHVLLTHSCTAALEMAALLLDLREGDEVIMPSFTFVSSANAFVLRGCVPVFVDIRPDTLNIDEQKIADAITSRTKAIVVVHYAGVSCDMSKIMKIANEHDLSVVEDAAQALGSFYKGTALGTIGHLGCLSFHDTKNIISGEGGALLINDKRYLQRAEIIREKGTNRSQFFRGHVDKYTWCDVGSSYLPSDVVAALLCAQLEKLKEITAKRRNLWQLYFAGISASVASVGLPVVPEDCLHNAHMFYLMMESSKARAEFMEQMRLRQVQTAFHYVSLHSSPAGRRYGRVSGAMDVTERASDCLVRLPMWPGLETRSDELLHAIRNSLIGGVVS</sequence>
<proteinExistence type="inferred from homology"/>
<evidence type="ECO:0000313" key="3">
    <source>
        <dbReference type="EMBL" id="QLF71698.1"/>
    </source>
</evidence>
<dbReference type="InterPro" id="IPR012749">
    <property type="entry name" value="WecE-like"/>
</dbReference>
<dbReference type="Gene3D" id="3.90.1150.10">
    <property type="entry name" value="Aspartate Aminotransferase, domain 1"/>
    <property type="match status" value="1"/>
</dbReference>
<dbReference type="InterPro" id="IPR015421">
    <property type="entry name" value="PyrdxlP-dep_Trfase_major"/>
</dbReference>
<dbReference type="SUPFAM" id="SSF53383">
    <property type="entry name" value="PLP-dependent transferases"/>
    <property type="match status" value="1"/>
</dbReference>
<dbReference type="PANTHER" id="PTHR30244:SF34">
    <property type="entry name" value="DTDP-4-AMINO-4,6-DIDEOXYGALACTOSE TRANSAMINASE"/>
    <property type="match status" value="1"/>
</dbReference>
<dbReference type="RefSeq" id="WP_138289687.1">
    <property type="nucleotide sequence ID" value="NZ_CP058351.1"/>
</dbReference>
<keyword evidence="4" id="KW-1185">Reference proteome</keyword>
<evidence type="ECO:0000256" key="1">
    <source>
        <dbReference type="ARBA" id="ARBA00037999"/>
    </source>
</evidence>
<dbReference type="InterPro" id="IPR015424">
    <property type="entry name" value="PyrdxlP-dep_Trfase"/>
</dbReference>
<evidence type="ECO:0000313" key="4">
    <source>
        <dbReference type="Proteomes" id="UP000308530"/>
    </source>
</evidence>
<keyword evidence="3" id="KW-0032">Aminotransferase</keyword>
<keyword evidence="2" id="KW-0663">Pyridoxal phosphate</keyword>
<geneLocation type="plasmid" evidence="3 4">
    <name>pPRADMK78_01</name>
</geneLocation>
<accession>A0ABX6QTA2</accession>
<keyword evidence="3" id="KW-0614">Plasmid</keyword>
<dbReference type="InterPro" id="IPR015422">
    <property type="entry name" value="PyrdxlP-dep_Trfase_small"/>
</dbReference>
<dbReference type="PIRSF" id="PIRSF000390">
    <property type="entry name" value="PLP_StrS"/>
    <property type="match status" value="1"/>
</dbReference>
<dbReference type="GO" id="GO:0019180">
    <property type="term" value="F:dTDP-4-amino-4,6-dideoxygalactose transaminase activity"/>
    <property type="evidence" value="ECO:0007669"/>
    <property type="project" value="UniProtKB-EC"/>
</dbReference>
<reference evidence="3 4" key="1">
    <citation type="submission" date="2020-06" db="EMBL/GenBank/DDBJ databases">
        <title>Genome sequence of Rhizobium sp strain ADMK78.</title>
        <authorList>
            <person name="Rahi P."/>
        </authorList>
    </citation>
    <scope>NUCLEOTIDE SEQUENCE [LARGE SCALE GENOMIC DNA]</scope>
    <source>
        <strain evidence="3 4">ADMK78</strain>
        <plasmid evidence="3 4">pPRADMK78_01</plasmid>
    </source>
</reference>
<dbReference type="Pfam" id="PF01041">
    <property type="entry name" value="DegT_DnrJ_EryC1"/>
    <property type="match status" value="1"/>
</dbReference>
<keyword evidence="3" id="KW-0808">Transferase</keyword>
<comment type="similarity">
    <text evidence="1 2">Belongs to the DegT/DnrJ/EryC1 family.</text>
</comment>
<dbReference type="NCBIfam" id="NF008687">
    <property type="entry name" value="PRK11706.1"/>
    <property type="match status" value="1"/>
</dbReference>
<dbReference type="EC" id="2.6.1.59" evidence="3"/>
<evidence type="ECO:0000256" key="2">
    <source>
        <dbReference type="RuleBase" id="RU004508"/>
    </source>
</evidence>
<name>A0ABX6QTA2_9HYPH</name>
<dbReference type="Gene3D" id="3.40.640.10">
    <property type="entry name" value="Type I PLP-dependent aspartate aminotransferase-like (Major domain)"/>
    <property type="match status" value="1"/>
</dbReference>
<gene>
    <name evidence="3" type="primary">rffA</name>
    <name evidence="3" type="synonym">fcnA</name>
    <name evidence="3" type="synonym">wecE</name>
    <name evidence="3" type="ORF">FE840_018865</name>
</gene>
<dbReference type="EMBL" id="CP058351">
    <property type="protein sequence ID" value="QLF71698.1"/>
    <property type="molecule type" value="Genomic_DNA"/>
</dbReference>
<dbReference type="NCBIfam" id="TIGR02379">
    <property type="entry name" value="ECA_wecE"/>
    <property type="match status" value="1"/>
</dbReference>
<dbReference type="CDD" id="cd00616">
    <property type="entry name" value="AHBA_syn"/>
    <property type="match status" value="1"/>
</dbReference>
<protein>
    <submittedName>
        <fullName evidence="3">dTDP-4-amino-4,6-dideoxygalactose transaminase</fullName>
        <ecNumber evidence="3">2.6.1.59</ecNumber>
    </submittedName>
</protein>
<dbReference type="Proteomes" id="UP000308530">
    <property type="component" value="Plasmid pPRADMK78_01"/>
</dbReference>
<dbReference type="PANTHER" id="PTHR30244">
    <property type="entry name" value="TRANSAMINASE"/>
    <property type="match status" value="1"/>
</dbReference>
<organism evidence="3 4">
    <name type="scientific">Peteryoungia desertarenae</name>
    <dbReference type="NCBI Taxonomy" id="1813451"/>
    <lineage>
        <taxon>Bacteria</taxon>
        <taxon>Pseudomonadati</taxon>
        <taxon>Pseudomonadota</taxon>
        <taxon>Alphaproteobacteria</taxon>
        <taxon>Hyphomicrobiales</taxon>
        <taxon>Rhizobiaceae</taxon>
        <taxon>Peteryoungia</taxon>
    </lineage>
</organism>
<dbReference type="InterPro" id="IPR000653">
    <property type="entry name" value="DegT/StrS_aminotransferase"/>
</dbReference>